<sequence length="634" mass="72317">MPPESLFLHSLHCPSPLSQDPSSLLSSLHYPKTLSLQKRHKSVSSQSIFQDPTKNGLSISLDDYYSEFGSNFFYKDCPGVVSLNDLDSSKRAFTLPGVLLTECADFVGSSNREVNDFDQHGFEIFPSDLWAIRIEVDGWADFPSEYSYSVFCAILRSNLINVNDLKRWVIVGSLCYGVVVDVYVRDHISVLFWLGLKAIRREALGLAVCDLEAKISGFKCPVLVQVLAWTASQLSVLYGEGNAKSFAVNIFRQCVLEATNKVLFLPLEPNMKDSSRDLESNGSDIRDVELKDPLEGGAEWKASEAVNTSVDMIFVFQVAGAVAALHERSLLEAQLKALRGAQSLPRYQRMAEHSYVSQRGDEERKKRPNYRAIIEHDGLLRKQSSEQATSKSKTREELLAEERDYKRRRMSYRGKKLKRTTLQVMRDIIDEYMVEIKQSGGIGCYEKGAEEEGLLPEFFPGPNLSMSDHELKKSSSDYSKDISSASTIDYKREGQSQHGYHEHLEYRSSSRDRHGRDSKYGSPERRGHGHSSDRGSYLKERYESSRTKRHEKRTSSRSNYLDYESSKSASFSTNNARVQSDYKKSDARNRHHRTSYDKHASNELTENAFEDRYYPTGSHYTHEEDMYTSREYVR</sequence>
<dbReference type="EMBL" id="GGEC01003035">
    <property type="protein sequence ID" value="MBW83518.1"/>
    <property type="molecule type" value="Transcribed_RNA"/>
</dbReference>
<feature type="compositionally biased region" description="Polar residues" evidence="1">
    <location>
        <begin position="566"/>
        <end position="578"/>
    </location>
</feature>
<evidence type="ECO:0000313" key="2">
    <source>
        <dbReference type="EMBL" id="MBW83518.1"/>
    </source>
</evidence>
<keyword evidence="2" id="KW-0687">Ribonucleoprotein</keyword>
<dbReference type="InterPro" id="IPR051591">
    <property type="entry name" value="UPF0224_FAM112_RNA_Proc"/>
</dbReference>
<feature type="region of interest" description="Disordered" evidence="1">
    <location>
        <begin position="381"/>
        <end position="400"/>
    </location>
</feature>
<dbReference type="GO" id="GO:1990904">
    <property type="term" value="C:ribonucleoprotein complex"/>
    <property type="evidence" value="ECO:0007669"/>
    <property type="project" value="UniProtKB-KW"/>
</dbReference>
<protein>
    <submittedName>
        <fullName evidence="2">U11/U12 small nuclear ribonucleoprotein 48 kDa protein isoform X1</fullName>
    </submittedName>
</protein>
<name>A0A2P2IQL4_RHIMU</name>
<proteinExistence type="predicted"/>
<dbReference type="PANTHER" id="PTHR21402">
    <property type="entry name" value="GAMETOCYTE SPECIFIC FACTOR 1-RELATED"/>
    <property type="match status" value="1"/>
</dbReference>
<accession>A0A2P2IQL4</accession>
<reference evidence="2" key="1">
    <citation type="submission" date="2018-02" db="EMBL/GenBank/DDBJ databases">
        <title>Rhizophora mucronata_Transcriptome.</title>
        <authorList>
            <person name="Meera S.P."/>
            <person name="Sreeshan A."/>
            <person name="Augustine A."/>
        </authorList>
    </citation>
    <scope>NUCLEOTIDE SEQUENCE</scope>
    <source>
        <tissue evidence="2">Leaf</tissue>
    </source>
</reference>
<feature type="region of interest" description="Disordered" evidence="1">
    <location>
        <begin position="615"/>
        <end position="634"/>
    </location>
</feature>
<dbReference type="PANTHER" id="PTHR21402:SF10">
    <property type="entry name" value="U11_U12 SMALL NUCLEAR RIBONUCLEOPROTEIN 48 KDA PROTEIN"/>
    <property type="match status" value="1"/>
</dbReference>
<feature type="compositionally biased region" description="Basic and acidic residues" evidence="1">
    <location>
        <begin position="580"/>
        <end position="601"/>
    </location>
</feature>
<organism evidence="2">
    <name type="scientific">Rhizophora mucronata</name>
    <name type="common">Asiatic mangrove</name>
    <dbReference type="NCBI Taxonomy" id="61149"/>
    <lineage>
        <taxon>Eukaryota</taxon>
        <taxon>Viridiplantae</taxon>
        <taxon>Streptophyta</taxon>
        <taxon>Embryophyta</taxon>
        <taxon>Tracheophyta</taxon>
        <taxon>Spermatophyta</taxon>
        <taxon>Magnoliopsida</taxon>
        <taxon>eudicotyledons</taxon>
        <taxon>Gunneridae</taxon>
        <taxon>Pentapetalae</taxon>
        <taxon>rosids</taxon>
        <taxon>fabids</taxon>
        <taxon>Malpighiales</taxon>
        <taxon>Rhizophoraceae</taxon>
        <taxon>Rhizophora</taxon>
    </lineage>
</organism>
<evidence type="ECO:0000256" key="1">
    <source>
        <dbReference type="SAM" id="MobiDB-lite"/>
    </source>
</evidence>
<dbReference type="AlphaFoldDB" id="A0A2P2IQL4"/>
<feature type="compositionally biased region" description="Basic and acidic residues" evidence="1">
    <location>
        <begin position="620"/>
        <end position="634"/>
    </location>
</feature>
<feature type="region of interest" description="Disordered" evidence="1">
    <location>
        <begin position="490"/>
        <end position="610"/>
    </location>
</feature>
<feature type="compositionally biased region" description="Basic and acidic residues" evidence="1">
    <location>
        <begin position="490"/>
        <end position="546"/>
    </location>
</feature>